<dbReference type="InParanoid" id="I7LUD3"/>
<dbReference type="Gene3D" id="3.90.190.10">
    <property type="entry name" value="Protein tyrosine phosphatase superfamily"/>
    <property type="match status" value="1"/>
</dbReference>
<dbReference type="FunCoup" id="I7LUD3">
    <property type="interactions" value="11"/>
</dbReference>
<gene>
    <name evidence="3" type="ORF">TTHERM_00294480</name>
</gene>
<evidence type="ECO:0000259" key="2">
    <source>
        <dbReference type="PROSITE" id="PS50056"/>
    </source>
</evidence>
<keyword evidence="1" id="KW-0378">Hydrolase</keyword>
<dbReference type="GeneID" id="7833324"/>
<dbReference type="HOGENOM" id="CLU_047330_5_0_1"/>
<dbReference type="SUPFAM" id="SSF52799">
    <property type="entry name" value="(Phosphotyrosine protein) phosphatases II"/>
    <property type="match status" value="1"/>
</dbReference>
<dbReference type="PANTHER" id="PTHR23339">
    <property type="entry name" value="TYROSINE SPECIFIC PROTEIN PHOSPHATASE AND DUAL SPECIFICITY PROTEIN PHOSPHATASE"/>
    <property type="match status" value="1"/>
</dbReference>
<organism evidence="3 4">
    <name type="scientific">Tetrahymena thermophila (strain SB210)</name>
    <dbReference type="NCBI Taxonomy" id="312017"/>
    <lineage>
        <taxon>Eukaryota</taxon>
        <taxon>Sar</taxon>
        <taxon>Alveolata</taxon>
        <taxon>Ciliophora</taxon>
        <taxon>Intramacronucleata</taxon>
        <taxon>Oligohymenophorea</taxon>
        <taxon>Hymenostomatida</taxon>
        <taxon>Tetrahymenina</taxon>
        <taxon>Tetrahymenidae</taxon>
        <taxon>Tetrahymena</taxon>
    </lineage>
</organism>
<dbReference type="FunFam" id="3.90.190.10:FF:000157">
    <property type="entry name" value="Protein-tyrosine phosphatase"/>
    <property type="match status" value="1"/>
</dbReference>
<dbReference type="STRING" id="312017.I7LUD3"/>
<accession>I7LUD3</accession>
<evidence type="ECO:0000256" key="1">
    <source>
        <dbReference type="ARBA" id="ARBA00022801"/>
    </source>
</evidence>
<proteinExistence type="predicted"/>
<dbReference type="KEGG" id="tet:TTHERM_00294480"/>
<protein>
    <submittedName>
        <fullName evidence="3">Cyclin-dependent kinase inhibitor 3</fullName>
    </submittedName>
</protein>
<dbReference type="Proteomes" id="UP000009168">
    <property type="component" value="Unassembled WGS sequence"/>
</dbReference>
<dbReference type="eggNOG" id="ENOG502RZZ0">
    <property type="taxonomic scope" value="Eukaryota"/>
</dbReference>
<dbReference type="Pfam" id="PF22784">
    <property type="entry name" value="PTP-SAK"/>
    <property type="match status" value="1"/>
</dbReference>
<dbReference type="PROSITE" id="PS50056">
    <property type="entry name" value="TYR_PHOSPHATASE_2"/>
    <property type="match status" value="1"/>
</dbReference>
<keyword evidence="4" id="KW-1185">Reference proteome</keyword>
<dbReference type="InterPro" id="IPR000387">
    <property type="entry name" value="Tyr_Pase_dom"/>
</dbReference>
<dbReference type="OMA" id="APWEEYA"/>
<evidence type="ECO:0000313" key="3">
    <source>
        <dbReference type="EMBL" id="EAR92835.1"/>
    </source>
</evidence>
<feature type="domain" description="Tyrosine specific protein phosphatases" evidence="2">
    <location>
        <begin position="150"/>
        <end position="223"/>
    </location>
</feature>
<name>I7LUD3_TETTS</name>
<dbReference type="InterPro" id="IPR050561">
    <property type="entry name" value="PTP"/>
</dbReference>
<dbReference type="RefSeq" id="XP_001013080.1">
    <property type="nucleotide sequence ID" value="XM_001013080.1"/>
</dbReference>
<dbReference type="CDD" id="cd14505">
    <property type="entry name" value="CDKN3-like"/>
    <property type="match status" value="1"/>
</dbReference>
<reference evidence="4" key="1">
    <citation type="journal article" date="2006" name="PLoS Biol.">
        <title>Macronuclear genome sequence of the ciliate Tetrahymena thermophila, a model eukaryote.</title>
        <authorList>
            <person name="Eisen J.A."/>
            <person name="Coyne R.S."/>
            <person name="Wu M."/>
            <person name="Wu D."/>
            <person name="Thiagarajan M."/>
            <person name="Wortman J.R."/>
            <person name="Badger J.H."/>
            <person name="Ren Q."/>
            <person name="Amedeo P."/>
            <person name="Jones K.M."/>
            <person name="Tallon L.J."/>
            <person name="Delcher A.L."/>
            <person name="Salzberg S.L."/>
            <person name="Silva J.C."/>
            <person name="Haas B.J."/>
            <person name="Majoros W.H."/>
            <person name="Farzad M."/>
            <person name="Carlton J.M."/>
            <person name="Smith R.K. Jr."/>
            <person name="Garg J."/>
            <person name="Pearlman R.E."/>
            <person name="Karrer K.M."/>
            <person name="Sun L."/>
            <person name="Manning G."/>
            <person name="Elde N.C."/>
            <person name="Turkewitz A.P."/>
            <person name="Asai D.J."/>
            <person name="Wilkes D.E."/>
            <person name="Wang Y."/>
            <person name="Cai H."/>
            <person name="Collins K."/>
            <person name="Stewart B.A."/>
            <person name="Lee S.R."/>
            <person name="Wilamowska K."/>
            <person name="Weinberg Z."/>
            <person name="Ruzzo W.L."/>
            <person name="Wloga D."/>
            <person name="Gaertig J."/>
            <person name="Frankel J."/>
            <person name="Tsao C.-C."/>
            <person name="Gorovsky M.A."/>
            <person name="Keeling P.J."/>
            <person name="Waller R.F."/>
            <person name="Patron N.J."/>
            <person name="Cherry J.M."/>
            <person name="Stover N.A."/>
            <person name="Krieger C.J."/>
            <person name="del Toro C."/>
            <person name="Ryder H.F."/>
            <person name="Williamson S.C."/>
            <person name="Barbeau R.A."/>
            <person name="Hamilton E.P."/>
            <person name="Orias E."/>
        </authorList>
    </citation>
    <scope>NUCLEOTIDE SEQUENCE [LARGE SCALE GENOMIC DNA]</scope>
    <source>
        <strain evidence="4">SB210</strain>
    </source>
</reference>
<dbReference type="EMBL" id="GG662740">
    <property type="protein sequence ID" value="EAR92835.1"/>
    <property type="molecule type" value="Genomic_DNA"/>
</dbReference>
<dbReference type="InterPro" id="IPR057023">
    <property type="entry name" value="PTP-SAK"/>
</dbReference>
<dbReference type="GO" id="GO:0016791">
    <property type="term" value="F:phosphatase activity"/>
    <property type="evidence" value="ECO:0007669"/>
    <property type="project" value="UniProtKB-ARBA"/>
</dbReference>
<dbReference type="OrthoDB" id="266663at2759"/>
<dbReference type="InterPro" id="IPR029021">
    <property type="entry name" value="Prot-tyrosine_phosphatase-like"/>
</dbReference>
<sequence>MRKLQLSNQKQNTKQESAIQIKQIKISWIIDATQYTQQNEFEKQESDVKEINQQDKTTLLASKFGLCHCPGKKLAKGRDGKVHDRDLRVDVEQFSSQDNVKTIICLLNDYELRSIGVDVKQYQKICQEKGITFIQYPIIEMSVPECKSMDQFDQEVIQFIINEMKQNKNVLCHCRGGIGRAGLIASCLLLRFKIKNKWSDAIQLVRSIRDQRCVESKKQETFVQQYQNYLQQKQL</sequence>
<evidence type="ECO:0000313" key="4">
    <source>
        <dbReference type="Proteomes" id="UP000009168"/>
    </source>
</evidence>
<dbReference type="AlphaFoldDB" id="I7LUD3"/>